<name>A0ABC8SAG4_9AQUA</name>
<dbReference type="Proteomes" id="UP001642360">
    <property type="component" value="Unassembled WGS sequence"/>
</dbReference>
<proteinExistence type="predicted"/>
<accession>A0ABC8SAG4</accession>
<gene>
    <name evidence="1" type="ORF">ILEXP_LOCUS22513</name>
</gene>
<organism evidence="1 2">
    <name type="scientific">Ilex paraguariensis</name>
    <name type="common">yerba mate</name>
    <dbReference type="NCBI Taxonomy" id="185542"/>
    <lineage>
        <taxon>Eukaryota</taxon>
        <taxon>Viridiplantae</taxon>
        <taxon>Streptophyta</taxon>
        <taxon>Embryophyta</taxon>
        <taxon>Tracheophyta</taxon>
        <taxon>Spermatophyta</taxon>
        <taxon>Magnoliopsida</taxon>
        <taxon>eudicotyledons</taxon>
        <taxon>Gunneridae</taxon>
        <taxon>Pentapetalae</taxon>
        <taxon>asterids</taxon>
        <taxon>campanulids</taxon>
        <taxon>Aquifoliales</taxon>
        <taxon>Aquifoliaceae</taxon>
        <taxon>Ilex</taxon>
    </lineage>
</organism>
<dbReference type="EMBL" id="CAUOFW020002502">
    <property type="protein sequence ID" value="CAK9154206.1"/>
    <property type="molecule type" value="Genomic_DNA"/>
</dbReference>
<comment type="caution">
    <text evidence="1">The sequence shown here is derived from an EMBL/GenBank/DDBJ whole genome shotgun (WGS) entry which is preliminary data.</text>
</comment>
<keyword evidence="2" id="KW-1185">Reference proteome</keyword>
<evidence type="ECO:0000313" key="2">
    <source>
        <dbReference type="Proteomes" id="UP001642360"/>
    </source>
</evidence>
<evidence type="ECO:0000313" key="1">
    <source>
        <dbReference type="EMBL" id="CAK9154206.1"/>
    </source>
</evidence>
<reference evidence="1 2" key="1">
    <citation type="submission" date="2024-02" db="EMBL/GenBank/DDBJ databases">
        <authorList>
            <person name="Vignale AGUSTIN F."/>
            <person name="Sosa J E."/>
            <person name="Modenutti C."/>
        </authorList>
    </citation>
    <scope>NUCLEOTIDE SEQUENCE [LARGE SCALE GENOMIC DNA]</scope>
</reference>
<protein>
    <submittedName>
        <fullName evidence="1">Uncharacterized protein</fullName>
    </submittedName>
</protein>
<dbReference type="AlphaFoldDB" id="A0ABC8SAG4"/>
<sequence>MEEGVRSGGVLKKKSSSGCLIIKKKGDGMGGVGPSGSCKDKKRSRLILSDLGSSDELLELIRRKVTGKCRNGSVDFRKNVVDNRKFVRNDEFGSEERNGSRLDLFEFNEYDEFDGKRIISSLRR</sequence>